<organism evidence="1">
    <name type="scientific">Myoviridae sp. ctHMa1</name>
    <dbReference type="NCBI Taxonomy" id="2827671"/>
    <lineage>
        <taxon>Viruses</taxon>
        <taxon>Duplodnaviria</taxon>
        <taxon>Heunggongvirae</taxon>
        <taxon>Uroviricota</taxon>
        <taxon>Caudoviricetes</taxon>
    </lineage>
</organism>
<proteinExistence type="predicted"/>
<evidence type="ECO:0000313" key="1">
    <source>
        <dbReference type="EMBL" id="DAF49890.1"/>
    </source>
</evidence>
<accession>A0A8S5SGY7</accession>
<protein>
    <submittedName>
        <fullName evidence="1">Uncharacterized protein</fullName>
    </submittedName>
</protein>
<name>A0A8S5SGY7_9CAUD</name>
<sequence>MPNAFMTLTRIHVARQEALVRQKLMKWTTGLMMSISHSAKV</sequence>
<reference evidence="1" key="1">
    <citation type="journal article" date="2021" name="Proc. Natl. Acad. Sci. U.S.A.">
        <title>A Catalog of Tens of Thousands of Viruses from Human Metagenomes Reveals Hidden Associations with Chronic Diseases.</title>
        <authorList>
            <person name="Tisza M.J."/>
            <person name="Buck C.B."/>
        </authorList>
    </citation>
    <scope>NUCLEOTIDE SEQUENCE</scope>
    <source>
        <strain evidence="1">CtHMa1</strain>
    </source>
</reference>
<dbReference type="EMBL" id="BK032590">
    <property type="protein sequence ID" value="DAF49890.1"/>
    <property type="molecule type" value="Genomic_DNA"/>
</dbReference>